<protein>
    <submittedName>
        <fullName evidence="1">Uncharacterized protein</fullName>
    </submittedName>
</protein>
<reference evidence="1" key="2">
    <citation type="journal article" date="2015" name="Data Brief">
        <title>Shoot transcriptome of the giant reed, Arundo donax.</title>
        <authorList>
            <person name="Barrero R.A."/>
            <person name="Guerrero F.D."/>
            <person name="Moolhuijzen P."/>
            <person name="Goolsby J.A."/>
            <person name="Tidwell J."/>
            <person name="Bellgard S.E."/>
            <person name="Bellgard M.I."/>
        </authorList>
    </citation>
    <scope>NUCLEOTIDE SEQUENCE</scope>
    <source>
        <tissue evidence="1">Shoot tissue taken approximately 20 cm above the soil surface</tissue>
    </source>
</reference>
<proteinExistence type="predicted"/>
<reference evidence="1" key="1">
    <citation type="submission" date="2014-09" db="EMBL/GenBank/DDBJ databases">
        <authorList>
            <person name="Magalhaes I.L.F."/>
            <person name="Oliveira U."/>
            <person name="Santos F.R."/>
            <person name="Vidigal T.H.D.A."/>
            <person name="Brescovit A.D."/>
            <person name="Santos A.J."/>
        </authorList>
    </citation>
    <scope>NUCLEOTIDE SEQUENCE</scope>
    <source>
        <tissue evidence="1">Shoot tissue taken approximately 20 cm above the soil surface</tissue>
    </source>
</reference>
<evidence type="ECO:0000313" key="1">
    <source>
        <dbReference type="EMBL" id="JAD84317.1"/>
    </source>
</evidence>
<sequence>MRRSPTKKWLFSAKSLSRFPNRVQN</sequence>
<organism evidence="1">
    <name type="scientific">Arundo donax</name>
    <name type="common">Giant reed</name>
    <name type="synonym">Donax arundinaceus</name>
    <dbReference type="NCBI Taxonomy" id="35708"/>
    <lineage>
        <taxon>Eukaryota</taxon>
        <taxon>Viridiplantae</taxon>
        <taxon>Streptophyta</taxon>
        <taxon>Embryophyta</taxon>
        <taxon>Tracheophyta</taxon>
        <taxon>Spermatophyta</taxon>
        <taxon>Magnoliopsida</taxon>
        <taxon>Liliopsida</taxon>
        <taxon>Poales</taxon>
        <taxon>Poaceae</taxon>
        <taxon>PACMAD clade</taxon>
        <taxon>Arundinoideae</taxon>
        <taxon>Arundineae</taxon>
        <taxon>Arundo</taxon>
    </lineage>
</organism>
<dbReference type="AlphaFoldDB" id="A0A0A9DKK7"/>
<name>A0A0A9DKK7_ARUDO</name>
<dbReference type="EMBL" id="GBRH01213578">
    <property type="protein sequence ID" value="JAD84317.1"/>
    <property type="molecule type" value="Transcribed_RNA"/>
</dbReference>
<accession>A0A0A9DKK7</accession>